<dbReference type="Pfam" id="PF16197">
    <property type="entry name" value="KAsynt_C_assoc"/>
    <property type="match status" value="1"/>
</dbReference>
<evidence type="ECO:0000256" key="3">
    <source>
        <dbReference type="ARBA" id="ARBA00022450"/>
    </source>
</evidence>
<dbReference type="STRING" id="188477.A0A3S0ZN40"/>
<dbReference type="InterPro" id="IPR020841">
    <property type="entry name" value="PKS_Beta-ketoAc_synthase_dom"/>
</dbReference>
<dbReference type="InterPro" id="IPR032821">
    <property type="entry name" value="PKS_assoc"/>
</dbReference>
<dbReference type="PANTHER" id="PTHR43775">
    <property type="entry name" value="FATTY ACID SYNTHASE"/>
    <property type="match status" value="1"/>
</dbReference>
<evidence type="ECO:0000256" key="4">
    <source>
        <dbReference type="ARBA" id="ARBA00022516"/>
    </source>
</evidence>
<dbReference type="Gene3D" id="3.40.47.10">
    <property type="match status" value="1"/>
</dbReference>
<keyword evidence="3" id="KW-0596">Phosphopantetheine</keyword>
<evidence type="ECO:0000259" key="14">
    <source>
        <dbReference type="PROSITE" id="PS52004"/>
    </source>
</evidence>
<proteinExistence type="predicted"/>
<evidence type="ECO:0000256" key="11">
    <source>
        <dbReference type="ARBA" id="ARBA00023160"/>
    </source>
</evidence>
<comment type="caution">
    <text evidence="15">The sequence shown here is derived from an EMBL/GenBank/DDBJ whole genome shotgun (WGS) entry which is preliminary data.</text>
</comment>
<dbReference type="SMART" id="SM00825">
    <property type="entry name" value="PKS_KS"/>
    <property type="match status" value="1"/>
</dbReference>
<keyword evidence="6" id="KW-0276">Fatty acid metabolism</keyword>
<keyword evidence="12" id="KW-0511">Multifunctional enzyme</keyword>
<accession>A0A3S0ZN40</accession>
<reference evidence="15 16" key="1">
    <citation type="submission" date="2019-01" db="EMBL/GenBank/DDBJ databases">
        <title>A draft genome assembly of the solar-powered sea slug Elysia chlorotica.</title>
        <authorList>
            <person name="Cai H."/>
            <person name="Li Q."/>
            <person name="Fang X."/>
            <person name="Li J."/>
            <person name="Curtis N.E."/>
            <person name="Altenburger A."/>
            <person name="Shibata T."/>
            <person name="Feng M."/>
            <person name="Maeda T."/>
            <person name="Schwartz J.A."/>
            <person name="Shigenobu S."/>
            <person name="Lundholm N."/>
            <person name="Nishiyama T."/>
            <person name="Yang H."/>
            <person name="Hasebe M."/>
            <person name="Li S."/>
            <person name="Pierce S.K."/>
            <person name="Wang J."/>
        </authorList>
    </citation>
    <scope>NUCLEOTIDE SEQUENCE [LARGE SCALE GENOMIC DNA]</scope>
    <source>
        <strain evidence="15">EC2010</strain>
        <tissue evidence="15">Whole organism of an adult</tissue>
    </source>
</reference>
<dbReference type="InterPro" id="IPR014030">
    <property type="entry name" value="Ketoacyl_synth_N"/>
</dbReference>
<gene>
    <name evidence="15" type="ORF">EGW08_020945</name>
</gene>
<evidence type="ECO:0000256" key="7">
    <source>
        <dbReference type="ARBA" id="ARBA00022857"/>
    </source>
</evidence>
<evidence type="ECO:0000256" key="6">
    <source>
        <dbReference type="ARBA" id="ARBA00022832"/>
    </source>
</evidence>
<dbReference type="InterPro" id="IPR016039">
    <property type="entry name" value="Thiolase-like"/>
</dbReference>
<evidence type="ECO:0000256" key="13">
    <source>
        <dbReference type="ARBA" id="ARBA00044883"/>
    </source>
</evidence>
<dbReference type="Gene3D" id="3.30.70.3290">
    <property type="match status" value="1"/>
</dbReference>
<dbReference type="PROSITE" id="PS52004">
    <property type="entry name" value="KS3_2"/>
    <property type="match status" value="1"/>
</dbReference>
<keyword evidence="16" id="KW-1185">Reference proteome</keyword>
<keyword evidence="7" id="KW-0521">NADP</keyword>
<evidence type="ECO:0000313" key="16">
    <source>
        <dbReference type="Proteomes" id="UP000271974"/>
    </source>
</evidence>
<evidence type="ECO:0000256" key="1">
    <source>
        <dbReference type="ARBA" id="ARBA00012873"/>
    </source>
</evidence>
<dbReference type="GO" id="GO:0004312">
    <property type="term" value="F:fatty acid synthase activity"/>
    <property type="evidence" value="ECO:0007669"/>
    <property type="project" value="UniProtKB-EC"/>
</dbReference>
<dbReference type="InterPro" id="IPR014031">
    <property type="entry name" value="Ketoacyl_synth_C"/>
</dbReference>
<keyword evidence="10" id="KW-0443">Lipid metabolism</keyword>
<dbReference type="Pfam" id="PF02801">
    <property type="entry name" value="Ketoacyl-synt_C"/>
    <property type="match status" value="1"/>
</dbReference>
<dbReference type="AlphaFoldDB" id="A0A3S0ZN40"/>
<evidence type="ECO:0000256" key="2">
    <source>
        <dbReference type="ARBA" id="ARBA00018769"/>
    </source>
</evidence>
<name>A0A3S0ZN40_ELYCH</name>
<keyword evidence="4" id="KW-0444">Lipid biosynthesis</keyword>
<evidence type="ECO:0000256" key="12">
    <source>
        <dbReference type="ARBA" id="ARBA00023268"/>
    </source>
</evidence>
<dbReference type="Proteomes" id="UP000271974">
    <property type="component" value="Unassembled WGS sequence"/>
</dbReference>
<keyword evidence="8" id="KW-0560">Oxidoreductase</keyword>
<dbReference type="OrthoDB" id="329835at2759"/>
<feature type="non-terminal residue" evidence="15">
    <location>
        <position position="505"/>
    </location>
</feature>
<feature type="domain" description="Ketosynthase family 3 (KS3)" evidence="14">
    <location>
        <begin position="26"/>
        <end position="428"/>
    </location>
</feature>
<organism evidence="15 16">
    <name type="scientific">Elysia chlorotica</name>
    <name type="common">Eastern emerald elysia</name>
    <name type="synonym">Sea slug</name>
    <dbReference type="NCBI Taxonomy" id="188477"/>
    <lineage>
        <taxon>Eukaryota</taxon>
        <taxon>Metazoa</taxon>
        <taxon>Spiralia</taxon>
        <taxon>Lophotrochozoa</taxon>
        <taxon>Mollusca</taxon>
        <taxon>Gastropoda</taxon>
        <taxon>Heterobranchia</taxon>
        <taxon>Euthyneura</taxon>
        <taxon>Panpulmonata</taxon>
        <taxon>Sacoglossa</taxon>
        <taxon>Placobranchoidea</taxon>
        <taxon>Plakobranchidae</taxon>
        <taxon>Elysia</taxon>
    </lineage>
</organism>
<dbReference type="CDD" id="cd00833">
    <property type="entry name" value="PKS"/>
    <property type="match status" value="1"/>
</dbReference>
<keyword evidence="5" id="KW-0378">Hydrolase</keyword>
<protein>
    <recommendedName>
        <fullName evidence="2">Fatty acid synthase</fullName>
        <ecNumber evidence="1">2.3.1.85</ecNumber>
    </recommendedName>
</protein>
<dbReference type="Pfam" id="PF00109">
    <property type="entry name" value="ketoacyl-synt"/>
    <property type="match status" value="1"/>
</dbReference>
<comment type="catalytic activity">
    <reaction evidence="13">
        <text>acetyl-CoA + n malonyl-CoA + 2n NADPH + 2n H(+) = a long-chain fatty acid + (n+1) CoA + n CO2 + 2n NADP(+).</text>
        <dbReference type="EC" id="2.3.1.85"/>
    </reaction>
</comment>
<evidence type="ECO:0000256" key="8">
    <source>
        <dbReference type="ARBA" id="ARBA00023002"/>
    </source>
</evidence>
<evidence type="ECO:0000256" key="9">
    <source>
        <dbReference type="ARBA" id="ARBA00023027"/>
    </source>
</evidence>
<dbReference type="GO" id="GO:0006633">
    <property type="term" value="P:fatty acid biosynthetic process"/>
    <property type="evidence" value="ECO:0007669"/>
    <property type="project" value="UniProtKB-KW"/>
</dbReference>
<sequence>MAPNNTQQEEASKGGNAAPEAYLPYSGDIAIAGISGRYPESDSVGEFRDNLFGKVNMLTCDERRWKLGHLDLPDVLGKLRSVDRFDSEFFNLNSKQTEMLDPQTRLLLEVCYEAIVDAGESLASVKGSRTGMYLAISSSEPEQAWISRQDPYIVMGCPHTMSPNRISFFFDLHGPSIAYDTACSSVLVALEAAFQHMRTGVIDSAIVAGVNTCFRALTSKVYQNMGMLGPEACKAFDSSGNGYARSEIVSALFLKKSSDSKRIYCSVVNVKTNNDGFTPQGLTFPSGEIQEQLMRNVYADCKLNPKEVSYFECHGTGTPAGDPQETNAIYRVMCTPDKREPLLIGSVKSNMGHAETGSAMASITKVILAMHEGFIAPNLHFRSPNPKIEGLRDGKMAVVTEATPWSGGYMAINSFGMGGSNAHAVLRSYDVSSSKPHPSAHKPRLFTYSARTEHGLRAILREAQTQATSMEFHALCQASADAPLGSMPYRGATILNGQHDFEVVE</sequence>
<dbReference type="GO" id="GO:0016787">
    <property type="term" value="F:hydrolase activity"/>
    <property type="evidence" value="ECO:0007669"/>
    <property type="project" value="UniProtKB-KW"/>
</dbReference>
<evidence type="ECO:0000256" key="10">
    <source>
        <dbReference type="ARBA" id="ARBA00023098"/>
    </source>
</evidence>
<dbReference type="EC" id="2.3.1.85" evidence="1"/>
<dbReference type="InterPro" id="IPR050091">
    <property type="entry name" value="PKS_NRPS_Biosynth_Enz"/>
</dbReference>
<dbReference type="PANTHER" id="PTHR43775:SF7">
    <property type="entry name" value="FATTY ACID SYNTHASE"/>
    <property type="match status" value="1"/>
</dbReference>
<dbReference type="SUPFAM" id="SSF53901">
    <property type="entry name" value="Thiolase-like"/>
    <property type="match status" value="1"/>
</dbReference>
<dbReference type="EMBL" id="RQTK01001238">
    <property type="protein sequence ID" value="RUS71288.1"/>
    <property type="molecule type" value="Genomic_DNA"/>
</dbReference>
<keyword evidence="9" id="KW-0520">NAD</keyword>
<evidence type="ECO:0000313" key="15">
    <source>
        <dbReference type="EMBL" id="RUS71288.1"/>
    </source>
</evidence>
<evidence type="ECO:0000256" key="5">
    <source>
        <dbReference type="ARBA" id="ARBA00022801"/>
    </source>
</evidence>
<dbReference type="GO" id="GO:0016491">
    <property type="term" value="F:oxidoreductase activity"/>
    <property type="evidence" value="ECO:0007669"/>
    <property type="project" value="UniProtKB-KW"/>
</dbReference>
<keyword evidence="11" id="KW-0275">Fatty acid biosynthesis</keyword>